<dbReference type="AlphaFoldDB" id="A0A914Q9Y1"/>
<feature type="compositionally biased region" description="Low complexity" evidence="1">
    <location>
        <begin position="83"/>
        <end position="92"/>
    </location>
</feature>
<dbReference type="WBParaSite" id="PDA_v2.g28405.t1">
    <property type="protein sequence ID" value="PDA_v2.g28405.t1"/>
    <property type="gene ID" value="PDA_v2.g28405"/>
</dbReference>
<name>A0A914Q9Y1_9BILA</name>
<evidence type="ECO:0000313" key="2">
    <source>
        <dbReference type="Proteomes" id="UP000887578"/>
    </source>
</evidence>
<feature type="region of interest" description="Disordered" evidence="1">
    <location>
        <begin position="61"/>
        <end position="92"/>
    </location>
</feature>
<proteinExistence type="predicted"/>
<protein>
    <submittedName>
        <fullName evidence="3">Uncharacterized protein</fullName>
    </submittedName>
</protein>
<dbReference type="Proteomes" id="UP000887578">
    <property type="component" value="Unplaced"/>
</dbReference>
<sequence>MEMMKDPNIQQRLESMMEKFMGGTAEGGSFNDFLTAGQEVAHQMQQANLQLLEQLRHRFADTTIGDENAKIGNTSSSEEEESSQTSGSNESL</sequence>
<evidence type="ECO:0000313" key="3">
    <source>
        <dbReference type="WBParaSite" id="PDA_v2.g28405.t1"/>
    </source>
</evidence>
<organism evidence="2 3">
    <name type="scientific">Panagrolaimus davidi</name>
    <dbReference type="NCBI Taxonomy" id="227884"/>
    <lineage>
        <taxon>Eukaryota</taxon>
        <taxon>Metazoa</taxon>
        <taxon>Ecdysozoa</taxon>
        <taxon>Nematoda</taxon>
        <taxon>Chromadorea</taxon>
        <taxon>Rhabditida</taxon>
        <taxon>Tylenchina</taxon>
        <taxon>Panagrolaimomorpha</taxon>
        <taxon>Panagrolaimoidea</taxon>
        <taxon>Panagrolaimidae</taxon>
        <taxon>Panagrolaimus</taxon>
    </lineage>
</organism>
<evidence type="ECO:0000256" key="1">
    <source>
        <dbReference type="SAM" id="MobiDB-lite"/>
    </source>
</evidence>
<keyword evidence="2" id="KW-1185">Reference proteome</keyword>
<reference evidence="3" key="1">
    <citation type="submission" date="2022-11" db="UniProtKB">
        <authorList>
            <consortium name="WormBaseParasite"/>
        </authorList>
    </citation>
    <scope>IDENTIFICATION</scope>
</reference>
<accession>A0A914Q9Y1</accession>